<dbReference type="Proteomes" id="UP000265566">
    <property type="component" value="Chromosome 4"/>
</dbReference>
<name>A0A396I567_MEDTR</name>
<accession>A0A396I567</accession>
<dbReference type="GO" id="GO:0008270">
    <property type="term" value="F:zinc ion binding"/>
    <property type="evidence" value="ECO:0007669"/>
    <property type="project" value="UniProtKB-KW"/>
</dbReference>
<feature type="domain" description="GRF-type" evidence="6">
    <location>
        <begin position="20"/>
        <end position="63"/>
    </location>
</feature>
<keyword evidence="5" id="KW-0472">Membrane</keyword>
<protein>
    <submittedName>
        <fullName evidence="7">Putative transcription factor GRF family</fullName>
    </submittedName>
</protein>
<dbReference type="PANTHER" id="PTHR33680:SF1">
    <property type="entry name" value="OS05G0489500 PROTEIN"/>
    <property type="match status" value="1"/>
</dbReference>
<dbReference type="Gramene" id="rna20719">
    <property type="protein sequence ID" value="RHN58775.1"/>
    <property type="gene ID" value="gene20719"/>
</dbReference>
<evidence type="ECO:0000259" key="6">
    <source>
        <dbReference type="PROSITE" id="PS51999"/>
    </source>
</evidence>
<evidence type="ECO:0000313" key="8">
    <source>
        <dbReference type="Proteomes" id="UP000265566"/>
    </source>
</evidence>
<sequence length="195" mass="22211">MAGSKASSIGNSKGRTTPKCGCKRCMRLWVSNTDENPQRKFWRCCNFWENEDHCDLFIWDDELETPRVKAMLKRLAAKNTDHELGSTLHNSNGSTGYDVGSSNMVMNLTGNNVEDGCKNCARISEYLRVFGKEIGEEVVKELGKELGKVYGTERASTKHLRTKNKLQHERSKSFGLLVLVVLSWIFFFLVVFKFM</sequence>
<keyword evidence="1" id="KW-0479">Metal-binding</keyword>
<organism evidence="7 8">
    <name type="scientific">Medicago truncatula</name>
    <name type="common">Barrel medic</name>
    <name type="synonym">Medicago tribuloides</name>
    <dbReference type="NCBI Taxonomy" id="3880"/>
    <lineage>
        <taxon>Eukaryota</taxon>
        <taxon>Viridiplantae</taxon>
        <taxon>Streptophyta</taxon>
        <taxon>Embryophyta</taxon>
        <taxon>Tracheophyta</taxon>
        <taxon>Spermatophyta</taxon>
        <taxon>Magnoliopsida</taxon>
        <taxon>eudicotyledons</taxon>
        <taxon>Gunneridae</taxon>
        <taxon>Pentapetalae</taxon>
        <taxon>rosids</taxon>
        <taxon>fabids</taxon>
        <taxon>Fabales</taxon>
        <taxon>Fabaceae</taxon>
        <taxon>Papilionoideae</taxon>
        <taxon>50 kb inversion clade</taxon>
        <taxon>NPAAA clade</taxon>
        <taxon>Hologalegina</taxon>
        <taxon>IRL clade</taxon>
        <taxon>Trifolieae</taxon>
        <taxon>Medicago</taxon>
    </lineage>
</organism>
<dbReference type="PANTHER" id="PTHR33680">
    <property type="entry name" value="OS07G0190500 PROTEIN"/>
    <property type="match status" value="1"/>
</dbReference>
<dbReference type="InterPro" id="IPR010666">
    <property type="entry name" value="Znf_GRF"/>
</dbReference>
<comment type="caution">
    <text evidence="7">The sequence shown here is derived from an EMBL/GenBank/DDBJ whole genome shotgun (WGS) entry which is preliminary data.</text>
</comment>
<evidence type="ECO:0000256" key="2">
    <source>
        <dbReference type="ARBA" id="ARBA00022771"/>
    </source>
</evidence>
<dbReference type="AlphaFoldDB" id="A0A396I567"/>
<dbReference type="EMBL" id="PSQE01000004">
    <property type="protein sequence ID" value="RHN58775.1"/>
    <property type="molecule type" value="Genomic_DNA"/>
</dbReference>
<dbReference type="PROSITE" id="PS51999">
    <property type="entry name" value="ZF_GRF"/>
    <property type="match status" value="1"/>
</dbReference>
<keyword evidence="5" id="KW-0812">Transmembrane</keyword>
<evidence type="ECO:0000256" key="3">
    <source>
        <dbReference type="ARBA" id="ARBA00022833"/>
    </source>
</evidence>
<feature type="transmembrane region" description="Helical" evidence="5">
    <location>
        <begin position="173"/>
        <end position="192"/>
    </location>
</feature>
<reference evidence="8" key="1">
    <citation type="journal article" date="2018" name="Nat. Plants">
        <title>Whole-genome landscape of Medicago truncatula symbiotic genes.</title>
        <authorList>
            <person name="Pecrix Y."/>
            <person name="Staton S.E."/>
            <person name="Sallet E."/>
            <person name="Lelandais-Briere C."/>
            <person name="Moreau S."/>
            <person name="Carrere S."/>
            <person name="Blein T."/>
            <person name="Jardinaud M.F."/>
            <person name="Latrasse D."/>
            <person name="Zouine M."/>
            <person name="Zahm M."/>
            <person name="Kreplak J."/>
            <person name="Mayjonade B."/>
            <person name="Satge C."/>
            <person name="Perez M."/>
            <person name="Cauet S."/>
            <person name="Marande W."/>
            <person name="Chantry-Darmon C."/>
            <person name="Lopez-Roques C."/>
            <person name="Bouchez O."/>
            <person name="Berard A."/>
            <person name="Debelle F."/>
            <person name="Munos S."/>
            <person name="Bendahmane A."/>
            <person name="Berges H."/>
            <person name="Niebel A."/>
            <person name="Buitink J."/>
            <person name="Frugier F."/>
            <person name="Benhamed M."/>
            <person name="Crespi M."/>
            <person name="Gouzy J."/>
            <person name="Gamas P."/>
        </authorList>
    </citation>
    <scope>NUCLEOTIDE SEQUENCE [LARGE SCALE GENOMIC DNA]</scope>
    <source>
        <strain evidence="8">cv. Jemalong A17</strain>
    </source>
</reference>
<evidence type="ECO:0000313" key="7">
    <source>
        <dbReference type="EMBL" id="RHN58775.1"/>
    </source>
</evidence>
<keyword evidence="3" id="KW-0862">Zinc</keyword>
<evidence type="ECO:0000256" key="4">
    <source>
        <dbReference type="PROSITE-ProRule" id="PRU01343"/>
    </source>
</evidence>
<evidence type="ECO:0000256" key="5">
    <source>
        <dbReference type="SAM" id="Phobius"/>
    </source>
</evidence>
<proteinExistence type="predicted"/>
<keyword evidence="5" id="KW-1133">Transmembrane helix</keyword>
<evidence type="ECO:0000256" key="1">
    <source>
        <dbReference type="ARBA" id="ARBA00022723"/>
    </source>
</evidence>
<gene>
    <name evidence="7" type="ORF">MtrunA17_Chr4g0006011</name>
</gene>
<keyword evidence="2 4" id="KW-0863">Zinc-finger</keyword>